<dbReference type="EMBL" id="CABFNB010000009">
    <property type="protein sequence ID" value="VTZ59350.1"/>
    <property type="molecule type" value="Genomic_DNA"/>
</dbReference>
<organism evidence="1">
    <name type="scientific">Sinorhizobium medicae</name>
    <dbReference type="NCBI Taxonomy" id="110321"/>
    <lineage>
        <taxon>Bacteria</taxon>
        <taxon>Pseudomonadati</taxon>
        <taxon>Pseudomonadota</taxon>
        <taxon>Alphaproteobacteria</taxon>
        <taxon>Hyphomicrobiales</taxon>
        <taxon>Rhizobiaceae</taxon>
        <taxon>Sinorhizobium/Ensifer group</taxon>
        <taxon>Sinorhizobium</taxon>
    </lineage>
</organism>
<reference evidence="1" key="1">
    <citation type="submission" date="2019-06" db="EMBL/GenBank/DDBJ databases">
        <authorList>
            <person name="Le Quere A."/>
            <person name="Colella S."/>
        </authorList>
    </citation>
    <scope>NUCLEOTIDE SEQUENCE</scope>
    <source>
        <strain evidence="1">EmedicaeMD41</strain>
    </source>
</reference>
<gene>
    <name evidence="1" type="ORF">EMEDMD4_1060032</name>
</gene>
<accession>A0A508WPF1</accession>
<sequence length="71" mass="7615">MISEMKDELDLPDEVALKSAGTESVRVLPTAIPASFLTTPDKPHDLQRDTRVGTQSLQGVLTKKISAPVGI</sequence>
<evidence type="ECO:0000313" key="1">
    <source>
        <dbReference type="EMBL" id="VTZ59350.1"/>
    </source>
</evidence>
<name>A0A508WPF1_9HYPH</name>
<protein>
    <submittedName>
        <fullName evidence="1">Uncharacterized protein</fullName>
    </submittedName>
</protein>
<dbReference type="Proteomes" id="UP000507954">
    <property type="component" value="Unassembled WGS sequence"/>
</dbReference>
<proteinExistence type="predicted"/>
<dbReference type="AlphaFoldDB" id="A0A508WPF1"/>